<keyword evidence="5 12" id="KW-0547">Nucleotide-binding</keyword>
<dbReference type="Gene3D" id="3.90.740.10">
    <property type="entry name" value="Valyl/Leucyl/Isoleucyl-tRNA synthetase, editing domain"/>
    <property type="match status" value="1"/>
</dbReference>
<evidence type="ECO:0000256" key="8">
    <source>
        <dbReference type="ARBA" id="ARBA00022917"/>
    </source>
</evidence>
<dbReference type="Pfam" id="PF00133">
    <property type="entry name" value="tRNA-synt_1"/>
    <property type="match status" value="1"/>
</dbReference>
<keyword evidence="7 12" id="KW-0067">ATP-binding</keyword>
<evidence type="ECO:0000259" key="14">
    <source>
        <dbReference type="Pfam" id="PF06827"/>
    </source>
</evidence>
<keyword evidence="4 12" id="KW-0479">Metal-binding</keyword>
<evidence type="ECO:0000256" key="6">
    <source>
        <dbReference type="ARBA" id="ARBA00022833"/>
    </source>
</evidence>
<feature type="binding site" evidence="12">
    <location>
        <position position="597"/>
    </location>
    <ligand>
        <name>L-isoleucyl-5'-AMP</name>
        <dbReference type="ChEBI" id="CHEBI:178002"/>
    </ligand>
</feature>
<evidence type="ECO:0000256" key="9">
    <source>
        <dbReference type="ARBA" id="ARBA00023146"/>
    </source>
</evidence>
<comment type="caution">
    <text evidence="16">The sequence shown here is derived from an EMBL/GenBank/DDBJ whole genome shotgun (WGS) entry which is preliminary data.</text>
</comment>
<dbReference type="InterPro" id="IPR002301">
    <property type="entry name" value="Ile-tRNA-ligase"/>
</dbReference>
<evidence type="ECO:0000259" key="13">
    <source>
        <dbReference type="Pfam" id="PF00133"/>
    </source>
</evidence>
<dbReference type="InterPro" id="IPR050081">
    <property type="entry name" value="Ile-tRNA_ligase"/>
</dbReference>
<dbReference type="RefSeq" id="WP_167083188.1">
    <property type="nucleotide sequence ID" value="NZ_BAAADC010000001.1"/>
</dbReference>
<evidence type="ECO:0000256" key="4">
    <source>
        <dbReference type="ARBA" id="ARBA00022723"/>
    </source>
</evidence>
<dbReference type="GO" id="GO:0005524">
    <property type="term" value="F:ATP binding"/>
    <property type="evidence" value="ECO:0007669"/>
    <property type="project" value="UniProtKB-UniRule"/>
</dbReference>
<dbReference type="GO" id="GO:0004822">
    <property type="term" value="F:isoleucine-tRNA ligase activity"/>
    <property type="evidence" value="ECO:0007669"/>
    <property type="project" value="UniProtKB-UniRule"/>
</dbReference>
<dbReference type="GO" id="GO:0002161">
    <property type="term" value="F:aminoacyl-tRNA deacylase activity"/>
    <property type="evidence" value="ECO:0007669"/>
    <property type="project" value="InterPro"/>
</dbReference>
<sequence length="958" mass="106179">MSKDSDPSAKDYRATLFLPQTDFPMKAGLPQAEPKWLAKWASEDLYGRIRAAAKGRPLFILHDGPPYANGEIHSGTGLNKILKDFVIRSQTMMGKDAPYVPGWDCHGLPIEWKIEEKYRAEGKSKDSVPIDQLRKDCREFALKWIDVQRGQFKRLGIMGDWDHPYTTMAYKAEAVIAGELHKFLANGLLYRGFRPVMWSPVEKTALAEAEIEYHEKQSPTIYVKFPVVAGPETGASVVIWTTTPWTIPANRAISYSPTMDYAVYEVSEAGEGALAVVGEKLLLSDALAEQVASHSKIKITRVAAVDPSKITCAHPFRGKGYEFDVPLLAGDHVTADTGTGFVHTAPGHGEDDFEIVLEKLGKDYPNRNPDAFAVVTADGAFAPNVPLFAGKYILSRDGKKDGDANGAVIKELIADGKLLSKGTLRHSYPHSWRSKAPVIFRATPQWFAAMDQEFEGSNGKTLRQLAMQGIADTKFYPAAGANRIGSMVEGRPDWVLSRQRAWGVPLAIFVEKATGKLLNDPTVNARIIEAFKAEGADAWFNSPASRFLGEGKNPDDYEQVKDILDVWFDSGSTHVFTVEEPIEPSWFQKDFADLYLEGSDQHRGWFQSSLLEGCGTKGHPPYKAVLTHGFVLDEKGYKMSKSLGNTVLPQTIADQNGADILRLWAASSDFTQDLRIGGEIIKANVESYRRLRNTIRFMLANLAGFAEEERIAVSEMPELERYILAKLAELDALVKEGYAEYDFNRVFNAIFNFCTNELSALYFDIRKDALYCDKATSVRRRACRTVTDEVFRRIVTWLAPVLVFTMEEAWTLRYPNESVHLQTFTDVPEGWAAPALIEKWTRIRALRRVVTGALEVARRDKVIGASLEAAPVLYVSDEADVDLLKGLDLAEIAITSGAHVSQQEPPADAFRLAEVAGVAVAFHHAQGDKCARCWMVLPDVGKNADHPDLCGRCSGAVG</sequence>
<evidence type="ECO:0000313" key="17">
    <source>
        <dbReference type="Proteomes" id="UP000570514"/>
    </source>
</evidence>
<proteinExistence type="inferred from homology"/>
<dbReference type="PRINTS" id="PR00984">
    <property type="entry name" value="TRNASYNTHILE"/>
</dbReference>
<evidence type="ECO:0000256" key="11">
    <source>
        <dbReference type="ARBA" id="ARBA00048359"/>
    </source>
</evidence>
<dbReference type="InterPro" id="IPR009080">
    <property type="entry name" value="tRNAsynth_Ia_anticodon-bd"/>
</dbReference>
<feature type="domain" description="Aminoacyl-tRNA synthetase class Ia" evidence="13">
    <location>
        <begin position="35"/>
        <end position="676"/>
    </location>
</feature>
<dbReference type="Gene3D" id="1.10.10.830">
    <property type="entry name" value="Ile-tRNA synthetase CP2 domain-like"/>
    <property type="match status" value="1"/>
</dbReference>
<dbReference type="InterPro" id="IPR010663">
    <property type="entry name" value="Znf_FPG/IleRS"/>
</dbReference>
<dbReference type="GO" id="GO:0008270">
    <property type="term" value="F:zinc ion binding"/>
    <property type="evidence" value="ECO:0007669"/>
    <property type="project" value="UniProtKB-UniRule"/>
</dbReference>
<evidence type="ECO:0000256" key="12">
    <source>
        <dbReference type="HAMAP-Rule" id="MF_02002"/>
    </source>
</evidence>
<feature type="domain" description="Methionyl/Valyl/Leucyl/Isoleucyl-tRNA synthetase anticodon-binding" evidence="15">
    <location>
        <begin position="720"/>
        <end position="869"/>
    </location>
</feature>
<evidence type="ECO:0000256" key="1">
    <source>
        <dbReference type="ARBA" id="ARBA00006887"/>
    </source>
</evidence>
<keyword evidence="8 12" id="KW-0648">Protein biosynthesis</keyword>
<dbReference type="InterPro" id="IPR002300">
    <property type="entry name" value="aa-tRNA-synth_Ia"/>
</dbReference>
<dbReference type="SUPFAM" id="SSF50677">
    <property type="entry name" value="ValRS/IleRS/LeuRS editing domain"/>
    <property type="match status" value="1"/>
</dbReference>
<accession>A0A846N053</accession>
<dbReference type="Proteomes" id="UP000570514">
    <property type="component" value="Unassembled WGS sequence"/>
</dbReference>
<dbReference type="InterPro" id="IPR033708">
    <property type="entry name" value="Anticodon_Ile_BEm"/>
</dbReference>
<reference evidence="16 17" key="1">
    <citation type="submission" date="2020-03" db="EMBL/GenBank/DDBJ databases">
        <title>Genomic Encyclopedia of Type Strains, Phase IV (KMG-IV): sequencing the most valuable type-strain genomes for metagenomic binning, comparative biology and taxonomic classification.</title>
        <authorList>
            <person name="Goeker M."/>
        </authorList>
    </citation>
    <scope>NUCLEOTIDE SEQUENCE [LARGE SCALE GENOMIC DNA]</scope>
    <source>
        <strain evidence="16 17">DSM 19867</strain>
    </source>
</reference>
<dbReference type="InterPro" id="IPR014729">
    <property type="entry name" value="Rossmann-like_a/b/a_fold"/>
</dbReference>
<dbReference type="Gene3D" id="1.10.730.20">
    <property type="match status" value="1"/>
</dbReference>
<dbReference type="GO" id="GO:0006428">
    <property type="term" value="P:isoleucyl-tRNA aminoacylation"/>
    <property type="evidence" value="ECO:0007669"/>
    <property type="project" value="UniProtKB-UniRule"/>
</dbReference>
<keyword evidence="6 12" id="KW-0862">Zinc</keyword>
<dbReference type="Gene3D" id="3.40.50.620">
    <property type="entry name" value="HUPs"/>
    <property type="match status" value="2"/>
</dbReference>
<dbReference type="GO" id="GO:0000049">
    <property type="term" value="F:tRNA binding"/>
    <property type="evidence" value="ECO:0007669"/>
    <property type="project" value="InterPro"/>
</dbReference>
<evidence type="ECO:0000256" key="2">
    <source>
        <dbReference type="ARBA" id="ARBA00022490"/>
    </source>
</evidence>
<dbReference type="InterPro" id="IPR009008">
    <property type="entry name" value="Val/Leu/Ile-tRNA-synth_edit"/>
</dbReference>
<comment type="similarity">
    <text evidence="1 12">Belongs to the class-I aminoacyl-tRNA synthetase family. IleS type 1 subfamily.</text>
</comment>
<evidence type="ECO:0000259" key="15">
    <source>
        <dbReference type="Pfam" id="PF08264"/>
    </source>
</evidence>
<feature type="binding site" evidence="12">
    <location>
        <position position="933"/>
    </location>
    <ligand>
        <name>Zn(2+)</name>
        <dbReference type="ChEBI" id="CHEBI:29105"/>
    </ligand>
</feature>
<organism evidence="16 17">
    <name type="scientific">Rhizomicrobium palustre</name>
    <dbReference type="NCBI Taxonomy" id="189966"/>
    <lineage>
        <taxon>Bacteria</taxon>
        <taxon>Pseudomonadati</taxon>
        <taxon>Pseudomonadota</taxon>
        <taxon>Alphaproteobacteria</taxon>
        <taxon>Micropepsales</taxon>
        <taxon>Micropepsaceae</taxon>
        <taxon>Rhizomicrobium</taxon>
    </lineage>
</organism>
<comment type="domain">
    <text evidence="12">IleRS has two distinct active sites: one for aminoacylation and one for editing. The misactivated valine is translocated from the active site to the editing site, which sterically excludes the correctly activated isoleucine. The single editing site contains two valyl binding pockets, one specific for each substrate (Val-AMP or Val-tRNA(Ile)).</text>
</comment>
<dbReference type="EMBL" id="JAASRM010000001">
    <property type="protein sequence ID" value="NIK89066.1"/>
    <property type="molecule type" value="Genomic_DNA"/>
</dbReference>
<comment type="subcellular location">
    <subcellularLocation>
        <location evidence="12">Cytoplasm</location>
    </subcellularLocation>
</comment>
<dbReference type="GO" id="GO:0005829">
    <property type="term" value="C:cytosol"/>
    <property type="evidence" value="ECO:0007669"/>
    <property type="project" value="TreeGrafter"/>
</dbReference>
<dbReference type="PANTHER" id="PTHR42765:SF1">
    <property type="entry name" value="ISOLEUCINE--TRNA LIGASE, MITOCHONDRIAL"/>
    <property type="match status" value="1"/>
</dbReference>
<dbReference type="SUPFAM" id="SSF52374">
    <property type="entry name" value="Nucleotidylyl transferase"/>
    <property type="match status" value="1"/>
</dbReference>
<dbReference type="InterPro" id="IPR023585">
    <property type="entry name" value="Ile-tRNA-ligase_type1"/>
</dbReference>
<evidence type="ECO:0000256" key="3">
    <source>
        <dbReference type="ARBA" id="ARBA00022598"/>
    </source>
</evidence>
<keyword evidence="17" id="KW-1185">Reference proteome</keyword>
<feature type="short sequence motif" description="'KMSKS' region" evidence="12">
    <location>
        <begin position="638"/>
        <end position="642"/>
    </location>
</feature>
<dbReference type="NCBIfam" id="TIGR00392">
    <property type="entry name" value="ileS"/>
    <property type="match status" value="1"/>
</dbReference>
<dbReference type="PANTHER" id="PTHR42765">
    <property type="entry name" value="SOLEUCYL-TRNA SYNTHETASE"/>
    <property type="match status" value="1"/>
</dbReference>
<feature type="binding site" evidence="12">
    <location>
        <position position="950"/>
    </location>
    <ligand>
        <name>Zn(2+)</name>
        <dbReference type="ChEBI" id="CHEBI:29105"/>
    </ligand>
</feature>
<dbReference type="EC" id="6.1.1.5" evidence="12"/>
<feature type="short sequence motif" description="'HIGH' region" evidence="12">
    <location>
        <begin position="66"/>
        <end position="76"/>
    </location>
</feature>
<keyword evidence="2 12" id="KW-0963">Cytoplasm</keyword>
<dbReference type="InterPro" id="IPR013155">
    <property type="entry name" value="M/V/L/I-tRNA-synth_anticd-bd"/>
</dbReference>
<dbReference type="Pfam" id="PF08264">
    <property type="entry name" value="Anticodon_1"/>
    <property type="match status" value="1"/>
</dbReference>
<keyword evidence="3 12" id="KW-0436">Ligase</keyword>
<evidence type="ECO:0000256" key="7">
    <source>
        <dbReference type="ARBA" id="ARBA00022840"/>
    </source>
</evidence>
<feature type="domain" description="Zinc finger FPG/IleRS-type" evidence="14">
    <location>
        <begin position="927"/>
        <end position="953"/>
    </location>
</feature>
<gene>
    <name evidence="12" type="primary">ileS</name>
    <name evidence="16" type="ORF">FHS83_002384</name>
</gene>
<dbReference type="AlphaFoldDB" id="A0A846N053"/>
<keyword evidence="9 12" id="KW-0030">Aminoacyl-tRNA synthetase</keyword>
<evidence type="ECO:0000313" key="16">
    <source>
        <dbReference type="EMBL" id="NIK89066.1"/>
    </source>
</evidence>
<feature type="binding site" evidence="12">
    <location>
        <position position="953"/>
    </location>
    <ligand>
        <name>Zn(2+)</name>
        <dbReference type="ChEBI" id="CHEBI:29105"/>
    </ligand>
</feature>
<feature type="binding site" evidence="12">
    <location>
        <position position="930"/>
    </location>
    <ligand>
        <name>Zn(2+)</name>
        <dbReference type="ChEBI" id="CHEBI:29105"/>
    </ligand>
</feature>
<evidence type="ECO:0000256" key="5">
    <source>
        <dbReference type="ARBA" id="ARBA00022741"/>
    </source>
</evidence>
<dbReference type="Pfam" id="PF06827">
    <property type="entry name" value="zf-FPG_IleRS"/>
    <property type="match status" value="1"/>
</dbReference>
<feature type="binding site" evidence="12">
    <location>
        <position position="641"/>
    </location>
    <ligand>
        <name>ATP</name>
        <dbReference type="ChEBI" id="CHEBI:30616"/>
    </ligand>
</feature>
<dbReference type="SUPFAM" id="SSF47323">
    <property type="entry name" value="Anticodon-binding domain of a subclass of class I aminoacyl-tRNA synthetases"/>
    <property type="match status" value="1"/>
</dbReference>
<name>A0A846N053_9PROT</name>
<protein>
    <recommendedName>
        <fullName evidence="12">Isoleucine--tRNA ligase</fullName>
        <ecNumber evidence="12">6.1.1.5</ecNumber>
    </recommendedName>
    <alternativeName>
        <fullName evidence="12">Isoleucyl-tRNA synthetase</fullName>
        <shortName evidence="12">IleRS</shortName>
    </alternativeName>
</protein>
<dbReference type="FunFam" id="3.40.50.620:FF:000042">
    <property type="entry name" value="Isoleucine--tRNA ligase"/>
    <property type="match status" value="1"/>
</dbReference>
<evidence type="ECO:0000256" key="10">
    <source>
        <dbReference type="ARBA" id="ARBA00025217"/>
    </source>
</evidence>
<dbReference type="CDD" id="cd07960">
    <property type="entry name" value="Anticodon_Ia_Ile_BEm"/>
    <property type="match status" value="1"/>
</dbReference>
<comment type="catalytic activity">
    <reaction evidence="11 12">
        <text>tRNA(Ile) + L-isoleucine + ATP = L-isoleucyl-tRNA(Ile) + AMP + diphosphate</text>
        <dbReference type="Rhea" id="RHEA:11060"/>
        <dbReference type="Rhea" id="RHEA-COMP:9666"/>
        <dbReference type="Rhea" id="RHEA-COMP:9695"/>
        <dbReference type="ChEBI" id="CHEBI:30616"/>
        <dbReference type="ChEBI" id="CHEBI:33019"/>
        <dbReference type="ChEBI" id="CHEBI:58045"/>
        <dbReference type="ChEBI" id="CHEBI:78442"/>
        <dbReference type="ChEBI" id="CHEBI:78528"/>
        <dbReference type="ChEBI" id="CHEBI:456215"/>
        <dbReference type="EC" id="6.1.1.5"/>
    </reaction>
</comment>
<comment type="function">
    <text evidence="10 12">Catalyzes the attachment of isoleucine to tRNA(Ile). As IleRS can inadvertently accommodate and process structurally similar amino acids such as valine, to avoid such errors it has two additional distinct tRNA(Ile)-dependent editing activities. One activity is designated as 'pretransfer' editing and involves the hydrolysis of activated Val-AMP. The other activity is designated 'posttransfer' editing and involves deacylation of mischarged Val-tRNA(Ile).</text>
</comment>
<comment type="cofactor">
    <cofactor evidence="12">
        <name>Zn(2+)</name>
        <dbReference type="ChEBI" id="CHEBI:29105"/>
    </cofactor>
    <text evidence="12">Binds 1 zinc ion per subunit.</text>
</comment>
<comment type="subunit">
    <text evidence="12">Monomer.</text>
</comment>
<dbReference type="HAMAP" id="MF_02002">
    <property type="entry name" value="Ile_tRNA_synth_type1"/>
    <property type="match status" value="1"/>
</dbReference>